<proteinExistence type="predicted"/>
<feature type="compositionally biased region" description="Basic residues" evidence="1">
    <location>
        <begin position="7"/>
        <end position="23"/>
    </location>
</feature>
<name>A0A6J4QNF0_9BURK</name>
<gene>
    <name evidence="2" type="ORF">AVDCRST_MAG51-3400</name>
</gene>
<dbReference type="EMBL" id="CADCUX010000737">
    <property type="protein sequence ID" value="CAA9442503.1"/>
    <property type="molecule type" value="Genomic_DNA"/>
</dbReference>
<accession>A0A6J4QNF0</accession>
<evidence type="ECO:0000256" key="1">
    <source>
        <dbReference type="SAM" id="MobiDB-lite"/>
    </source>
</evidence>
<dbReference type="EC" id="3.5.2.17" evidence="2"/>
<feature type="non-terminal residue" evidence="2">
    <location>
        <position position="117"/>
    </location>
</feature>
<organism evidence="2">
    <name type="scientific">uncultured Ramlibacter sp</name>
    <dbReference type="NCBI Taxonomy" id="260755"/>
    <lineage>
        <taxon>Bacteria</taxon>
        <taxon>Pseudomonadati</taxon>
        <taxon>Pseudomonadota</taxon>
        <taxon>Betaproteobacteria</taxon>
        <taxon>Burkholderiales</taxon>
        <taxon>Comamonadaceae</taxon>
        <taxon>Ramlibacter</taxon>
        <taxon>environmental samples</taxon>
    </lineage>
</organism>
<dbReference type="AlphaFoldDB" id="A0A6J4QNF0"/>
<protein>
    <submittedName>
        <fullName evidence="2">5-hydroxyisourate hydrolase</fullName>
        <ecNumber evidence="2">3.5.2.17</ecNumber>
    </submittedName>
</protein>
<evidence type="ECO:0000313" key="2">
    <source>
        <dbReference type="EMBL" id="CAA9442503.1"/>
    </source>
</evidence>
<dbReference type="GO" id="GO:0033971">
    <property type="term" value="F:hydroxyisourate hydrolase activity"/>
    <property type="evidence" value="ECO:0007669"/>
    <property type="project" value="UniProtKB-EC"/>
</dbReference>
<keyword evidence="2" id="KW-0378">Hydrolase</keyword>
<reference evidence="2" key="1">
    <citation type="submission" date="2020-02" db="EMBL/GenBank/DDBJ databases">
        <authorList>
            <person name="Meier V. D."/>
        </authorList>
    </citation>
    <scope>NUCLEOTIDE SEQUENCE</scope>
    <source>
        <strain evidence="2">AVDCRST_MAG51</strain>
    </source>
</reference>
<feature type="region of interest" description="Disordered" evidence="1">
    <location>
        <begin position="1"/>
        <end position="40"/>
    </location>
</feature>
<feature type="non-terminal residue" evidence="2">
    <location>
        <position position="1"/>
    </location>
</feature>
<sequence>GPEHPRPGHHAWNARRGHGRRAVHGPGRPGRPGAALHPQWRRAQPRRAAVQGRRAQAGQLPAGLRCRRLLPRPGCDAPRSAFPGSGVAGFRHCPPRGALPRTPAGEPMELLDLPRLV</sequence>